<dbReference type="PIRSF" id="PIRSF035652">
    <property type="entry name" value="CHP02436"/>
    <property type="match status" value="1"/>
</dbReference>
<dbReference type="AlphaFoldDB" id="A0A2M7DEM9"/>
<dbReference type="Pfam" id="PF05635">
    <property type="entry name" value="23S_rRNA_IVP"/>
    <property type="match status" value="1"/>
</dbReference>
<comment type="caution">
    <text evidence="1">The sequence shown here is derived from an EMBL/GenBank/DDBJ whole genome shotgun (WGS) entry which is preliminary data.</text>
</comment>
<dbReference type="NCBIfam" id="TIGR02436">
    <property type="entry name" value="four helix bundle protein"/>
    <property type="match status" value="1"/>
</dbReference>
<proteinExistence type="predicted"/>
<evidence type="ECO:0000313" key="1">
    <source>
        <dbReference type="EMBL" id="PIV47317.1"/>
    </source>
</evidence>
<dbReference type="Gene3D" id="1.20.1440.60">
    <property type="entry name" value="23S rRNA-intervening sequence"/>
    <property type="match status" value="1"/>
</dbReference>
<gene>
    <name evidence="1" type="ORF">COS21_00620</name>
</gene>
<name>A0A2M7DEM9_9BACT</name>
<dbReference type="SUPFAM" id="SSF158446">
    <property type="entry name" value="IVS-encoded protein-like"/>
    <property type="match status" value="1"/>
</dbReference>
<sequence length="129" mass="14614">MPNSKSSVKYDLEERTARFGENIIEFSRKLPKDDITKRIIPQLVGAGTAVGSNYCEADCAESNKDFIHKMAIANKEAKETKHFLRMSAKACPELASEARILWKEAHELNLIFTTIVRNAKNTEKKKVMN</sequence>
<organism evidence="1 2">
    <name type="scientific">bacterium (Candidatus Gribaldobacteria) CG02_land_8_20_14_3_00_41_15</name>
    <dbReference type="NCBI Taxonomy" id="2014270"/>
    <lineage>
        <taxon>Bacteria</taxon>
        <taxon>Candidatus Gribaldobacteria</taxon>
    </lineage>
</organism>
<dbReference type="InterPro" id="IPR012657">
    <property type="entry name" value="23S_rRNA-intervening_sequence"/>
</dbReference>
<evidence type="ECO:0000313" key="2">
    <source>
        <dbReference type="Proteomes" id="UP000229030"/>
    </source>
</evidence>
<protein>
    <submittedName>
        <fullName evidence="1">Four helix bundle protein</fullName>
    </submittedName>
</protein>
<dbReference type="Proteomes" id="UP000229030">
    <property type="component" value="Unassembled WGS sequence"/>
</dbReference>
<reference evidence="2" key="1">
    <citation type="submission" date="2017-09" db="EMBL/GenBank/DDBJ databases">
        <title>Depth-based differentiation of microbial function through sediment-hosted aquifers and enrichment of novel symbionts in the deep terrestrial subsurface.</title>
        <authorList>
            <person name="Probst A.J."/>
            <person name="Ladd B."/>
            <person name="Jarett J.K."/>
            <person name="Geller-Mcgrath D.E."/>
            <person name="Sieber C.M.K."/>
            <person name="Emerson J.B."/>
            <person name="Anantharaman K."/>
            <person name="Thomas B.C."/>
            <person name="Malmstrom R."/>
            <person name="Stieglmeier M."/>
            <person name="Klingl A."/>
            <person name="Woyke T."/>
            <person name="Ryan C.M."/>
            <person name="Banfield J.F."/>
        </authorList>
    </citation>
    <scope>NUCLEOTIDE SEQUENCE [LARGE SCALE GENOMIC DNA]</scope>
</reference>
<accession>A0A2M7DEM9</accession>
<dbReference type="EMBL" id="PETV01000017">
    <property type="protein sequence ID" value="PIV47317.1"/>
    <property type="molecule type" value="Genomic_DNA"/>
</dbReference>
<dbReference type="InterPro" id="IPR036583">
    <property type="entry name" value="23S_rRNA_IVS_sf"/>
</dbReference>